<comment type="caution">
    <text evidence="1">The sequence shown here is derived from an EMBL/GenBank/DDBJ whole genome shotgun (WGS) entry which is preliminary data.</text>
</comment>
<dbReference type="EMBL" id="VSSQ01063992">
    <property type="protein sequence ID" value="MPN16972.1"/>
    <property type="molecule type" value="Genomic_DNA"/>
</dbReference>
<reference evidence="1" key="1">
    <citation type="submission" date="2019-08" db="EMBL/GenBank/DDBJ databases">
        <authorList>
            <person name="Kucharzyk K."/>
            <person name="Murdoch R.W."/>
            <person name="Higgins S."/>
            <person name="Loffler F."/>
        </authorList>
    </citation>
    <scope>NUCLEOTIDE SEQUENCE</scope>
</reference>
<accession>A0A645FTJ3</accession>
<proteinExistence type="predicted"/>
<gene>
    <name evidence="1" type="ORF">SDC9_164321</name>
</gene>
<name>A0A645FTJ3_9ZZZZ</name>
<evidence type="ECO:0000313" key="1">
    <source>
        <dbReference type="EMBL" id="MPN16972.1"/>
    </source>
</evidence>
<dbReference type="AlphaFoldDB" id="A0A645FTJ3"/>
<sequence length="86" mass="9704">MVDGRELVLLIGCHTCFNHLIQARHHVLIDTAQFLVGYCMFLRLEIFRIPDQETHRVADLAVSFGNLLQDVVTDSDIGFVVDTGHP</sequence>
<organism evidence="1">
    <name type="scientific">bioreactor metagenome</name>
    <dbReference type="NCBI Taxonomy" id="1076179"/>
    <lineage>
        <taxon>unclassified sequences</taxon>
        <taxon>metagenomes</taxon>
        <taxon>ecological metagenomes</taxon>
    </lineage>
</organism>
<protein>
    <submittedName>
        <fullName evidence="1">Uncharacterized protein</fullName>
    </submittedName>
</protein>